<dbReference type="InterPro" id="IPR051311">
    <property type="entry name" value="DedA_domain"/>
</dbReference>
<dbReference type="Pfam" id="PF09335">
    <property type="entry name" value="VTT_dom"/>
    <property type="match status" value="1"/>
</dbReference>
<feature type="compositionally biased region" description="Low complexity" evidence="6">
    <location>
        <begin position="247"/>
        <end position="263"/>
    </location>
</feature>
<evidence type="ECO:0000313" key="9">
    <source>
        <dbReference type="EMBL" id="TWT90796.1"/>
    </source>
</evidence>
<accession>A0A5C5ZUB1</accession>
<dbReference type="RefSeq" id="WP_197525485.1">
    <property type="nucleotide sequence ID" value="NZ_SJPQ01000001.1"/>
</dbReference>
<evidence type="ECO:0000256" key="5">
    <source>
        <dbReference type="ARBA" id="ARBA00023136"/>
    </source>
</evidence>
<comment type="subcellular location">
    <subcellularLocation>
        <location evidence="1">Cell membrane</location>
        <topology evidence="1">Multi-pass membrane protein</topology>
    </subcellularLocation>
</comment>
<evidence type="ECO:0000256" key="3">
    <source>
        <dbReference type="ARBA" id="ARBA00022692"/>
    </source>
</evidence>
<keyword evidence="3 7" id="KW-0812">Transmembrane</keyword>
<sequence length="263" mass="27928">MLDSLFGHLGYLGIVAFLALCGCGIPVPEEAPLVLAGVLSSNGTLNPTLAFGSCLLGALLGDSVMYGLGRHFGHEWLTKHPSVSRFINAEKEEKLEHVVQRHGFKVVVLTRFLIGVRGPVYYAAGAAKVPYLRFLLWDLVAASIVVSAVFGLSYYYGERIAELVGDAERAATLVVLLVLLVGGFFLYRAHQRRMDATLEKYADEDEESETSDAAAEAQPGVVAAHSEGTQESQDSSSNEAPSNEAQPSGAPSSGAPSSKASVT</sequence>
<keyword evidence="4 7" id="KW-1133">Transmembrane helix</keyword>
<reference evidence="9 10" key="1">
    <citation type="submission" date="2019-02" db="EMBL/GenBank/DDBJ databases">
        <title>Deep-cultivation of Planctomycetes and their phenomic and genomic characterization uncovers novel biology.</title>
        <authorList>
            <person name="Wiegand S."/>
            <person name="Jogler M."/>
            <person name="Boedeker C."/>
            <person name="Pinto D."/>
            <person name="Vollmers J."/>
            <person name="Rivas-Marin E."/>
            <person name="Kohn T."/>
            <person name="Peeters S.H."/>
            <person name="Heuer A."/>
            <person name="Rast P."/>
            <person name="Oberbeckmann S."/>
            <person name="Bunk B."/>
            <person name="Jeske O."/>
            <person name="Meyerdierks A."/>
            <person name="Storesund J.E."/>
            <person name="Kallscheuer N."/>
            <person name="Luecker S."/>
            <person name="Lage O.M."/>
            <person name="Pohl T."/>
            <person name="Merkel B.J."/>
            <person name="Hornburger P."/>
            <person name="Mueller R.-W."/>
            <person name="Bruemmer F."/>
            <person name="Labrenz M."/>
            <person name="Spormann A.M."/>
            <person name="Op Den Camp H."/>
            <person name="Overmann J."/>
            <person name="Amann R."/>
            <person name="Jetten M.S.M."/>
            <person name="Mascher T."/>
            <person name="Medema M.H."/>
            <person name="Devos D.P."/>
            <person name="Kaster A.-K."/>
            <person name="Ovreas L."/>
            <person name="Rohde M."/>
            <person name="Galperin M.Y."/>
            <person name="Jogler C."/>
        </authorList>
    </citation>
    <scope>NUCLEOTIDE SEQUENCE [LARGE SCALE GENOMIC DNA]</scope>
    <source>
        <strain evidence="9 10">Mal64</strain>
    </source>
</reference>
<dbReference type="GO" id="GO:0005886">
    <property type="term" value="C:plasma membrane"/>
    <property type="evidence" value="ECO:0007669"/>
    <property type="project" value="UniProtKB-SubCell"/>
</dbReference>
<keyword evidence="2" id="KW-1003">Cell membrane</keyword>
<feature type="transmembrane region" description="Helical" evidence="7">
    <location>
        <begin position="134"/>
        <end position="157"/>
    </location>
</feature>
<dbReference type="AlphaFoldDB" id="A0A5C5ZUB1"/>
<dbReference type="EMBL" id="SJPQ01000001">
    <property type="protein sequence ID" value="TWT90796.1"/>
    <property type="molecule type" value="Genomic_DNA"/>
</dbReference>
<feature type="transmembrane region" description="Helical" evidence="7">
    <location>
        <begin position="48"/>
        <end position="69"/>
    </location>
</feature>
<feature type="compositionally biased region" description="Polar residues" evidence="6">
    <location>
        <begin position="227"/>
        <end position="246"/>
    </location>
</feature>
<keyword evidence="10" id="KW-1185">Reference proteome</keyword>
<evidence type="ECO:0000313" key="10">
    <source>
        <dbReference type="Proteomes" id="UP000315440"/>
    </source>
</evidence>
<dbReference type="PANTHER" id="PTHR42709:SF6">
    <property type="entry name" value="UNDECAPRENYL PHOSPHATE TRANSPORTER A"/>
    <property type="match status" value="1"/>
</dbReference>
<evidence type="ECO:0000256" key="6">
    <source>
        <dbReference type="SAM" id="MobiDB-lite"/>
    </source>
</evidence>
<name>A0A5C5ZUB1_9BACT</name>
<feature type="transmembrane region" description="Helical" evidence="7">
    <location>
        <begin position="9"/>
        <end position="28"/>
    </location>
</feature>
<feature type="transmembrane region" description="Helical" evidence="7">
    <location>
        <begin position="169"/>
        <end position="187"/>
    </location>
</feature>
<evidence type="ECO:0000256" key="2">
    <source>
        <dbReference type="ARBA" id="ARBA00022475"/>
    </source>
</evidence>
<evidence type="ECO:0000256" key="4">
    <source>
        <dbReference type="ARBA" id="ARBA00022989"/>
    </source>
</evidence>
<organism evidence="9 10">
    <name type="scientific">Pseudobythopirellula maris</name>
    <dbReference type="NCBI Taxonomy" id="2527991"/>
    <lineage>
        <taxon>Bacteria</taxon>
        <taxon>Pseudomonadati</taxon>
        <taxon>Planctomycetota</taxon>
        <taxon>Planctomycetia</taxon>
        <taxon>Pirellulales</taxon>
        <taxon>Lacipirellulaceae</taxon>
        <taxon>Pseudobythopirellula</taxon>
    </lineage>
</organism>
<dbReference type="PANTHER" id="PTHR42709">
    <property type="entry name" value="ALKALINE PHOSPHATASE LIKE PROTEIN"/>
    <property type="match status" value="1"/>
</dbReference>
<protein>
    <submittedName>
        <fullName evidence="9">Inner membrane protein YohD</fullName>
    </submittedName>
</protein>
<comment type="caution">
    <text evidence="9">The sequence shown here is derived from an EMBL/GenBank/DDBJ whole genome shotgun (WGS) entry which is preliminary data.</text>
</comment>
<evidence type="ECO:0000259" key="8">
    <source>
        <dbReference type="Pfam" id="PF09335"/>
    </source>
</evidence>
<evidence type="ECO:0000256" key="1">
    <source>
        <dbReference type="ARBA" id="ARBA00004651"/>
    </source>
</evidence>
<dbReference type="InterPro" id="IPR032816">
    <property type="entry name" value="VTT_dom"/>
</dbReference>
<dbReference type="Proteomes" id="UP000315440">
    <property type="component" value="Unassembled WGS sequence"/>
</dbReference>
<feature type="domain" description="VTT" evidence="8">
    <location>
        <begin position="27"/>
        <end position="148"/>
    </location>
</feature>
<proteinExistence type="predicted"/>
<feature type="region of interest" description="Disordered" evidence="6">
    <location>
        <begin position="201"/>
        <end position="263"/>
    </location>
</feature>
<gene>
    <name evidence="9" type="primary">yohD</name>
    <name evidence="9" type="ORF">Mal64_11930</name>
</gene>
<keyword evidence="5 7" id="KW-0472">Membrane</keyword>
<feature type="compositionally biased region" description="Low complexity" evidence="6">
    <location>
        <begin position="211"/>
        <end position="224"/>
    </location>
</feature>
<evidence type="ECO:0000256" key="7">
    <source>
        <dbReference type="SAM" id="Phobius"/>
    </source>
</evidence>